<keyword evidence="1" id="KW-0812">Transmembrane</keyword>
<keyword evidence="1" id="KW-0472">Membrane</keyword>
<evidence type="ECO:0000313" key="3">
    <source>
        <dbReference type="Proteomes" id="UP001148838"/>
    </source>
</evidence>
<organism evidence="2 3">
    <name type="scientific">Periplaneta americana</name>
    <name type="common">American cockroach</name>
    <name type="synonym">Blatta americana</name>
    <dbReference type="NCBI Taxonomy" id="6978"/>
    <lineage>
        <taxon>Eukaryota</taxon>
        <taxon>Metazoa</taxon>
        <taxon>Ecdysozoa</taxon>
        <taxon>Arthropoda</taxon>
        <taxon>Hexapoda</taxon>
        <taxon>Insecta</taxon>
        <taxon>Pterygota</taxon>
        <taxon>Neoptera</taxon>
        <taxon>Polyneoptera</taxon>
        <taxon>Dictyoptera</taxon>
        <taxon>Blattodea</taxon>
        <taxon>Blattoidea</taxon>
        <taxon>Blattidae</taxon>
        <taxon>Blattinae</taxon>
        <taxon>Periplaneta</taxon>
    </lineage>
</organism>
<accession>A0ABQ8S5B7</accession>
<dbReference type="Proteomes" id="UP001148838">
    <property type="component" value="Unassembled WGS sequence"/>
</dbReference>
<proteinExistence type="predicted"/>
<name>A0ABQ8S5B7_PERAM</name>
<gene>
    <name evidence="2" type="ORF">ANN_26059</name>
</gene>
<feature type="transmembrane region" description="Helical" evidence="1">
    <location>
        <begin position="46"/>
        <end position="64"/>
    </location>
</feature>
<evidence type="ECO:0000313" key="2">
    <source>
        <dbReference type="EMBL" id="KAJ4429061.1"/>
    </source>
</evidence>
<dbReference type="EMBL" id="JAJSOF020000036">
    <property type="protein sequence ID" value="KAJ4429061.1"/>
    <property type="molecule type" value="Genomic_DNA"/>
</dbReference>
<keyword evidence="1" id="KW-1133">Transmembrane helix</keyword>
<sequence length="94" mass="10614">MNVIVMKPTFRALAKPDLLKKCVHGKTQNPNESLNQLIWKRCPKTLFVSSTIVQIATFVAILLYNDGNVLTTGESTVPTLLFKKYNEKHGREDP</sequence>
<protein>
    <submittedName>
        <fullName evidence="2">Uncharacterized protein</fullName>
    </submittedName>
</protein>
<reference evidence="2 3" key="1">
    <citation type="journal article" date="2022" name="Allergy">
        <title>Genome assembly and annotation of Periplaneta americana reveal a comprehensive cockroach allergen profile.</title>
        <authorList>
            <person name="Wang L."/>
            <person name="Xiong Q."/>
            <person name="Saelim N."/>
            <person name="Wang L."/>
            <person name="Nong W."/>
            <person name="Wan A.T."/>
            <person name="Shi M."/>
            <person name="Liu X."/>
            <person name="Cao Q."/>
            <person name="Hui J.H.L."/>
            <person name="Sookrung N."/>
            <person name="Leung T.F."/>
            <person name="Tungtrongchitr A."/>
            <person name="Tsui S.K.W."/>
        </authorList>
    </citation>
    <scope>NUCLEOTIDE SEQUENCE [LARGE SCALE GENOMIC DNA]</scope>
    <source>
        <strain evidence="2">PWHHKU_190912</strain>
    </source>
</reference>
<comment type="caution">
    <text evidence="2">The sequence shown here is derived from an EMBL/GenBank/DDBJ whole genome shotgun (WGS) entry which is preliminary data.</text>
</comment>
<evidence type="ECO:0000256" key="1">
    <source>
        <dbReference type="SAM" id="Phobius"/>
    </source>
</evidence>
<keyword evidence="3" id="KW-1185">Reference proteome</keyword>